<name>A0A1I4E1D3_9PROT</name>
<protein>
    <submittedName>
        <fullName evidence="1">Uncharacterized protein</fullName>
    </submittedName>
</protein>
<evidence type="ECO:0000313" key="2">
    <source>
        <dbReference type="Proteomes" id="UP000199533"/>
    </source>
</evidence>
<accession>A0A1I4E1D3</accession>
<evidence type="ECO:0000313" key="1">
    <source>
        <dbReference type="EMBL" id="SFK99572.1"/>
    </source>
</evidence>
<proteinExistence type="predicted"/>
<gene>
    <name evidence="1" type="ORF">SAMN05216302_102515</name>
</gene>
<keyword evidence="2" id="KW-1185">Reference proteome</keyword>
<sequence>MKNHTLMIVLTVLMITGCSTRRIYDAFQYEQRNECLKLPGSQYDECMERVSKPFDRYDKERNEALVK</sequence>
<dbReference type="PROSITE" id="PS51257">
    <property type="entry name" value="PROKAR_LIPOPROTEIN"/>
    <property type="match status" value="1"/>
</dbReference>
<organism evidence="1 2">
    <name type="scientific">Nitrosomonas aestuarii</name>
    <dbReference type="NCBI Taxonomy" id="52441"/>
    <lineage>
        <taxon>Bacteria</taxon>
        <taxon>Pseudomonadati</taxon>
        <taxon>Pseudomonadota</taxon>
        <taxon>Betaproteobacteria</taxon>
        <taxon>Nitrosomonadales</taxon>
        <taxon>Nitrosomonadaceae</taxon>
        <taxon>Nitrosomonas</taxon>
    </lineage>
</organism>
<dbReference type="AlphaFoldDB" id="A0A1I4E1D3"/>
<reference evidence="2" key="1">
    <citation type="submission" date="2016-10" db="EMBL/GenBank/DDBJ databases">
        <authorList>
            <person name="Varghese N."/>
            <person name="Submissions S."/>
        </authorList>
    </citation>
    <scope>NUCLEOTIDE SEQUENCE [LARGE SCALE GENOMIC DNA]</scope>
    <source>
        <strain evidence="2">Nm69</strain>
    </source>
</reference>
<dbReference type="Proteomes" id="UP000199533">
    <property type="component" value="Unassembled WGS sequence"/>
</dbReference>
<dbReference type="EMBL" id="FOSP01000025">
    <property type="protein sequence ID" value="SFK99572.1"/>
    <property type="molecule type" value="Genomic_DNA"/>
</dbReference>